<dbReference type="Pfam" id="PF04234">
    <property type="entry name" value="CopC"/>
    <property type="match status" value="1"/>
</dbReference>
<evidence type="ECO:0000256" key="3">
    <source>
        <dbReference type="ARBA" id="ARBA00022729"/>
    </source>
</evidence>
<gene>
    <name evidence="9" type="ordered locus">Sked_36820</name>
</gene>
<proteinExistence type="predicted"/>
<feature type="region of interest" description="Disordered" evidence="5">
    <location>
        <begin position="135"/>
        <end position="185"/>
    </location>
</feature>
<feature type="transmembrane region" description="Helical" evidence="6">
    <location>
        <begin position="188"/>
        <end position="207"/>
    </location>
</feature>
<dbReference type="InterPro" id="IPR032694">
    <property type="entry name" value="CopC/D"/>
</dbReference>
<dbReference type="Gene3D" id="2.60.40.1220">
    <property type="match status" value="1"/>
</dbReference>
<dbReference type="AlphaFoldDB" id="D1BG51"/>
<keyword evidence="6" id="KW-0812">Transmembrane</keyword>
<dbReference type="EMBL" id="CP001819">
    <property type="protein sequence ID" value="ACZ23568.1"/>
    <property type="molecule type" value="Genomic_DNA"/>
</dbReference>
<feature type="signal peptide" evidence="7">
    <location>
        <begin position="1"/>
        <end position="36"/>
    </location>
</feature>
<organism evidence="9 10">
    <name type="scientific">Sanguibacter keddieii (strain ATCC 51767 / DSM 10542 / NCFB 3025 / ST-74)</name>
    <dbReference type="NCBI Taxonomy" id="446469"/>
    <lineage>
        <taxon>Bacteria</taxon>
        <taxon>Bacillati</taxon>
        <taxon>Actinomycetota</taxon>
        <taxon>Actinomycetes</taxon>
        <taxon>Micrococcales</taxon>
        <taxon>Sanguibacteraceae</taxon>
        <taxon>Sanguibacter</taxon>
    </lineage>
</organism>
<comment type="subcellular location">
    <subcellularLocation>
        <location evidence="1">Cell envelope</location>
    </subcellularLocation>
</comment>
<feature type="compositionally biased region" description="Low complexity" evidence="5">
    <location>
        <begin position="158"/>
        <end position="177"/>
    </location>
</feature>
<dbReference type="GO" id="GO:0030313">
    <property type="term" value="C:cell envelope"/>
    <property type="evidence" value="ECO:0007669"/>
    <property type="project" value="UniProtKB-SubCell"/>
</dbReference>
<dbReference type="eggNOG" id="COG2372">
    <property type="taxonomic scope" value="Bacteria"/>
</dbReference>
<evidence type="ECO:0000256" key="1">
    <source>
        <dbReference type="ARBA" id="ARBA00004196"/>
    </source>
</evidence>
<keyword evidence="2" id="KW-0479">Metal-binding</keyword>
<dbReference type="Proteomes" id="UP000000322">
    <property type="component" value="Chromosome"/>
</dbReference>
<evidence type="ECO:0000256" key="2">
    <source>
        <dbReference type="ARBA" id="ARBA00022723"/>
    </source>
</evidence>
<dbReference type="GO" id="GO:0005886">
    <property type="term" value="C:plasma membrane"/>
    <property type="evidence" value="ECO:0007669"/>
    <property type="project" value="TreeGrafter"/>
</dbReference>
<evidence type="ECO:0000259" key="8">
    <source>
        <dbReference type="Pfam" id="PF04234"/>
    </source>
</evidence>
<keyword evidence="6" id="KW-0472">Membrane</keyword>
<dbReference type="HOGENOM" id="CLU_087859_0_0_11"/>
<evidence type="ECO:0000256" key="6">
    <source>
        <dbReference type="SAM" id="Phobius"/>
    </source>
</evidence>
<dbReference type="InterPro" id="IPR007348">
    <property type="entry name" value="CopC_dom"/>
</dbReference>
<protein>
    <submittedName>
        <fullName evidence="9">Uncharacterized protein, copper resistance protein CopC-like protein</fullName>
    </submittedName>
</protein>
<evidence type="ECO:0000313" key="10">
    <source>
        <dbReference type="Proteomes" id="UP000000322"/>
    </source>
</evidence>
<dbReference type="InterPro" id="IPR014756">
    <property type="entry name" value="Ig_E-set"/>
</dbReference>
<dbReference type="NCBIfam" id="TIGR01167">
    <property type="entry name" value="LPXTG_anchor"/>
    <property type="match status" value="1"/>
</dbReference>
<dbReference type="GO" id="GO:0006825">
    <property type="term" value="P:copper ion transport"/>
    <property type="evidence" value="ECO:0007669"/>
    <property type="project" value="InterPro"/>
</dbReference>
<keyword evidence="4" id="KW-0186">Copper</keyword>
<keyword evidence="6" id="KW-1133">Transmembrane helix</keyword>
<evidence type="ECO:0000256" key="4">
    <source>
        <dbReference type="ARBA" id="ARBA00023008"/>
    </source>
</evidence>
<feature type="chain" id="PRO_5003020464" evidence="7">
    <location>
        <begin position="37"/>
        <end position="217"/>
    </location>
</feature>
<keyword evidence="10" id="KW-1185">Reference proteome</keyword>
<evidence type="ECO:0000256" key="7">
    <source>
        <dbReference type="SAM" id="SignalP"/>
    </source>
</evidence>
<dbReference type="InterPro" id="IPR014755">
    <property type="entry name" value="Cu-Rt/internalin_Ig-like"/>
</dbReference>
<dbReference type="GO" id="GO:0042597">
    <property type="term" value="C:periplasmic space"/>
    <property type="evidence" value="ECO:0007669"/>
    <property type="project" value="InterPro"/>
</dbReference>
<keyword evidence="3 7" id="KW-0732">Signal</keyword>
<dbReference type="STRING" id="446469.Sked_36820"/>
<reference evidence="9 10" key="1">
    <citation type="journal article" date="2009" name="Stand. Genomic Sci.">
        <title>Complete genome sequence of Sanguibacter keddieii type strain (ST-74).</title>
        <authorList>
            <person name="Ivanova N."/>
            <person name="Sikorski J."/>
            <person name="Sims D."/>
            <person name="Brettin T."/>
            <person name="Detter J.C."/>
            <person name="Han C."/>
            <person name="Lapidus A."/>
            <person name="Copeland A."/>
            <person name="Glavina Del Rio T."/>
            <person name="Nolan M."/>
            <person name="Chen F."/>
            <person name="Lucas S."/>
            <person name="Tice H."/>
            <person name="Cheng J.F."/>
            <person name="Bruce D."/>
            <person name="Goodwin L."/>
            <person name="Pitluck S."/>
            <person name="Pati A."/>
            <person name="Mavromatis K."/>
            <person name="Chen A."/>
            <person name="Palaniappan K."/>
            <person name="D'haeseleer P."/>
            <person name="Chain P."/>
            <person name="Bristow J."/>
            <person name="Eisen J.A."/>
            <person name="Markowitz V."/>
            <person name="Hugenholtz P."/>
            <person name="Goker M."/>
            <person name="Pukall R."/>
            <person name="Klenk H.P."/>
            <person name="Kyrpides N.C."/>
        </authorList>
    </citation>
    <scope>NUCLEOTIDE SEQUENCE [LARGE SCALE GENOMIC DNA]</scope>
    <source>
        <strain evidence="10">ATCC 51767 / DSM 10542 / NCFB 3025 / ST-74</strain>
    </source>
</reference>
<sequence length="217" mass="22068">MTSTSVRTRRRTAPRALLVGLLSAVALVLGGTTASAHDTVLGTAPGDGETLTTAPTQVSVELSAVPQAIGSRMLVTSSDGTVLFDGEPTIADRVASVELPAVANDGYTVAWRLVSSDGHPIDGTFGFVVDDPAAVAPTEDPTMETQGETDATTDAETSEAATATTDASDPSPSATDAASDEDSSGTSWLPVAGVVVVVVGLVLLVLFRRRSALQDQS</sequence>
<dbReference type="SUPFAM" id="SSF81296">
    <property type="entry name" value="E set domains"/>
    <property type="match status" value="1"/>
</dbReference>
<dbReference type="RefSeq" id="WP_012868636.1">
    <property type="nucleotide sequence ID" value="NC_013521.1"/>
</dbReference>
<dbReference type="GO" id="GO:0005507">
    <property type="term" value="F:copper ion binding"/>
    <property type="evidence" value="ECO:0007669"/>
    <property type="project" value="InterPro"/>
</dbReference>
<dbReference type="PANTHER" id="PTHR34820">
    <property type="entry name" value="INNER MEMBRANE PROTEIN YEBZ"/>
    <property type="match status" value="1"/>
</dbReference>
<accession>D1BG51</accession>
<dbReference type="GO" id="GO:0046688">
    <property type="term" value="P:response to copper ion"/>
    <property type="evidence" value="ECO:0007669"/>
    <property type="project" value="InterPro"/>
</dbReference>
<evidence type="ECO:0000256" key="5">
    <source>
        <dbReference type="SAM" id="MobiDB-lite"/>
    </source>
</evidence>
<name>D1BG51_SANKS</name>
<dbReference type="KEGG" id="ske:Sked_36820"/>
<feature type="domain" description="CopC" evidence="8">
    <location>
        <begin position="37"/>
        <end position="129"/>
    </location>
</feature>
<dbReference type="PANTHER" id="PTHR34820:SF4">
    <property type="entry name" value="INNER MEMBRANE PROTEIN YEBZ"/>
    <property type="match status" value="1"/>
</dbReference>
<dbReference type="OrthoDB" id="5242236at2"/>
<evidence type="ECO:0000313" key="9">
    <source>
        <dbReference type="EMBL" id="ACZ23568.1"/>
    </source>
</evidence>